<accession>A0ABV3THV3</accession>
<dbReference type="PANTHER" id="PTHR34001">
    <property type="entry name" value="BLL7405 PROTEIN"/>
    <property type="match status" value="1"/>
</dbReference>
<dbReference type="InterPro" id="IPR011250">
    <property type="entry name" value="OMP/PagP_B-barrel"/>
</dbReference>
<evidence type="ECO:0000256" key="5">
    <source>
        <dbReference type="SAM" id="SignalP"/>
    </source>
</evidence>
<dbReference type="Proteomes" id="UP001557465">
    <property type="component" value="Unassembled WGS sequence"/>
</dbReference>
<feature type="signal peptide" evidence="5">
    <location>
        <begin position="1"/>
        <end position="23"/>
    </location>
</feature>
<dbReference type="Pfam" id="PF13505">
    <property type="entry name" value="OMP_b-brl"/>
    <property type="match status" value="1"/>
</dbReference>
<comment type="caution">
    <text evidence="7">The sequence shown here is derived from an EMBL/GenBank/DDBJ whole genome shotgun (WGS) entry which is preliminary data.</text>
</comment>
<name>A0ABV3THV3_9RHOB</name>
<comment type="subcellular location">
    <subcellularLocation>
        <location evidence="1">Membrane</location>
    </subcellularLocation>
</comment>
<evidence type="ECO:0000313" key="7">
    <source>
        <dbReference type="EMBL" id="MEX1660695.1"/>
    </source>
</evidence>
<keyword evidence="3" id="KW-0472">Membrane</keyword>
<evidence type="ECO:0000256" key="3">
    <source>
        <dbReference type="ARBA" id="ARBA00023136"/>
    </source>
</evidence>
<reference evidence="7 8" key="1">
    <citation type="journal article" date="2011" name="Int. J. Syst. Evol. Microbiol.">
        <title>Zhongshania antarctica gen. nov., sp. nov. and Zhongshania guokunii sp. nov., gammaproteobacteria respectively isolated from coastal attached (fast) ice and surface seawater of the Antarctic.</title>
        <authorList>
            <person name="Li H.J."/>
            <person name="Zhang X.Y."/>
            <person name="Chen C.X."/>
            <person name="Zhang Y.J."/>
            <person name="Gao Z.M."/>
            <person name="Yu Y."/>
            <person name="Chen X.L."/>
            <person name="Chen B."/>
            <person name="Zhang Y.Z."/>
        </authorList>
    </citation>
    <scope>NUCLEOTIDE SEQUENCE [LARGE SCALE GENOMIC DNA]</scope>
    <source>
        <strain evidence="7 8">15-R06ZXC-3</strain>
    </source>
</reference>
<evidence type="ECO:0000256" key="4">
    <source>
        <dbReference type="ARBA" id="ARBA00038306"/>
    </source>
</evidence>
<feature type="domain" description="Outer membrane protein beta-barrel" evidence="6">
    <location>
        <begin position="18"/>
        <end position="209"/>
    </location>
</feature>
<keyword evidence="8" id="KW-1185">Reference proteome</keyword>
<protein>
    <submittedName>
        <fullName evidence="7">Outer membrane protein</fullName>
    </submittedName>
</protein>
<evidence type="ECO:0000256" key="1">
    <source>
        <dbReference type="ARBA" id="ARBA00004370"/>
    </source>
</evidence>
<dbReference type="InterPro" id="IPR027385">
    <property type="entry name" value="Beta-barrel_OMP"/>
</dbReference>
<dbReference type="Gene3D" id="2.40.160.20">
    <property type="match status" value="1"/>
</dbReference>
<gene>
    <name evidence="7" type="ORF">AB4874_03395</name>
</gene>
<comment type="similarity">
    <text evidence="4">Belongs to the Omp25/RopB family.</text>
</comment>
<evidence type="ECO:0000259" key="6">
    <source>
        <dbReference type="Pfam" id="PF13505"/>
    </source>
</evidence>
<organism evidence="7 8">
    <name type="scientific">Thioclava arctica</name>
    <dbReference type="NCBI Taxonomy" id="3238301"/>
    <lineage>
        <taxon>Bacteria</taxon>
        <taxon>Pseudomonadati</taxon>
        <taxon>Pseudomonadota</taxon>
        <taxon>Alphaproteobacteria</taxon>
        <taxon>Rhodobacterales</taxon>
        <taxon>Paracoccaceae</taxon>
        <taxon>Thioclava</taxon>
    </lineage>
</organism>
<dbReference type="RefSeq" id="WP_368390937.1">
    <property type="nucleotide sequence ID" value="NZ_JBFRYC010000002.1"/>
</dbReference>
<evidence type="ECO:0000313" key="8">
    <source>
        <dbReference type="Proteomes" id="UP001557465"/>
    </source>
</evidence>
<proteinExistence type="inferred from homology"/>
<keyword evidence="2 5" id="KW-0732">Signal</keyword>
<evidence type="ECO:0000256" key="2">
    <source>
        <dbReference type="ARBA" id="ARBA00022729"/>
    </source>
</evidence>
<dbReference type="SUPFAM" id="SSF56925">
    <property type="entry name" value="OMPA-like"/>
    <property type="match status" value="1"/>
</dbReference>
<dbReference type="InterPro" id="IPR051692">
    <property type="entry name" value="OMP-like"/>
</dbReference>
<feature type="chain" id="PRO_5045532781" evidence="5">
    <location>
        <begin position="24"/>
        <end position="209"/>
    </location>
</feature>
<dbReference type="EMBL" id="JBFRYC010000002">
    <property type="protein sequence ID" value="MEX1660695.1"/>
    <property type="molecule type" value="Genomic_DNA"/>
</dbReference>
<sequence length="209" mass="21917">MSMRTIIVSAAIALIGLVHSASAESFYGYVLANRTYVEPHYIYVPGDTTPINADGNGITLGFGKALTPAVAVEGDISFGDYSSDRIVGSTTPCITAGEGCTLKADWLATLRVTARTEMGKWTPYVTAGLAAGHIKGTADTGACGGDCSYSSTQRGFALGLGTDYALSDRIALRAEFMQVLLQSPDFSATTVTSGGYAFSQLRVGMKYSF</sequence>
<dbReference type="PANTHER" id="PTHR34001:SF3">
    <property type="entry name" value="BLL7405 PROTEIN"/>
    <property type="match status" value="1"/>
</dbReference>